<dbReference type="HAMAP" id="MF_00097">
    <property type="entry name" value="TMP_synthase"/>
    <property type="match status" value="1"/>
</dbReference>
<dbReference type="Pfam" id="PF02110">
    <property type="entry name" value="HK"/>
    <property type="match status" value="1"/>
</dbReference>
<keyword evidence="15" id="KW-0067">ATP-binding</keyword>
<dbReference type="PROSITE" id="PS00178">
    <property type="entry name" value="AA_TRNA_LIGASE_I"/>
    <property type="match status" value="1"/>
</dbReference>
<dbReference type="InterPro" id="IPR029056">
    <property type="entry name" value="Ribokinase-like"/>
</dbReference>
<evidence type="ECO:0000313" key="29">
    <source>
        <dbReference type="Proteomes" id="UP001610432"/>
    </source>
</evidence>
<sequence length="1411" mass="152588">MKLNLSLYLVTDSTPAILKGRDLCAVVEEALKGGVTVVQYRDKKSDTGVQIETARKLHRITQAHGVPLIINDRVDVALAIGAEGVHLGQDDMSISEAKKLLPKDAIIGISASSIEEAQAAVAAGADYLGIGTLFATPTKTNTKSIIGTAGAQTILDAIADSGSSVGTVCIGGINPSNVQRVLYQSASPRKSLDGAAIVSAIMAADDPKAAAAELAQRIANPPLFVRSAGPVVSGTAALVESVPSIVQKLVQVHPLVHNMINFVVANFVANVTLAIGASPIMSPYGDEATDLCQFDGALLINMGTLTAQSPSEYLKAIRAYNQRGNPVVYDPVGAGATEIRRGVVKELMAGGYFDLIKGNEGEIRQVAGSTAVKQRGVDSGPSTLDAQAKARLARDLARRERNIVLLTGAVDYLSDGERVVAVENGHEFLGQVTGTGCAVGTVAGCFLATHPTDKFLAVLSALLMYEIAAENAASKDYVRGPGSFAPSFIDELYAIRQAALKGDHSWYSGRAKIAPRTARLVTNPLRINHAAPPFSAFAHLKYPASPFATMAINSAPESSLLSLLYRSYPAAVSPDATEPDPFAANPKVFPQTTFSAADEADIQQWLNTTSSLQRALTKDDKSEVTELLKQINTHLATRTTMLGSKASVADIAAYALLAPVVEKWSPEERTGENGYHHIVRHVDFVQNSRVFSLQIPEEEKIAIDVNDVKFVPKPVDAKAEKERKKKEKAAAQGAGAEKTVVVGQAKPEQAAEGVAPGAAAAAGKGEGKPKKEKKEKQPKQPKPPPAPAAPPSPSLIDLRVGHILRAVNHPNADSLYVSTIDCGDAPGSDNTSVDEETGKTVRTVCSGLNGLVPLEEMQGRKIVAVCNLKPVTMRGIKSAAMVLAASPRVAEGEDSHAGPVELVTPPADAPAGDRIYFEGWNDGEPEKVLNPKKKVWETFQPGFTTTDGLEVAFESSAVPVAQSQEGKPALGKLVAKSGGICTVKSLKGATPTDHADHTAHEQDINPWSVQGGRDESGNAVSIDYEALSRKWNTSLIDQALLDRFERVTGHKPHRWLRRGLFFSHRDFDRILTKKEKGEPFFLYTGRGPSSGSLHLGHTIPLTFTKWLQDVFDVPLVFMLTDDEKALFKDSLTFEEVLHFSMENAKDIIALGFDLKKTFIYSDLKYVSNHFLMNAWEFSKLVTFNQVRGAFGFNESTNIGRIFFPSVQCVAAFATSYPEIWTDEPQKERKKSIAEIQCLIPMGIDQDPYFRLLRDNAHKMRYPSPKPALIHSKFLTALQGAGGKMSSSEPNSAIFMTDTPKQIKTKINKYAFSGGQVSIEDHRRLGGNPDVDVSYIYLTYFEDDDAKIDEIYKNYKSGELLTGELKAMAIKKLQDYVAEFQERRKEVTDEVLEQYMTPRRLEWGGTAQPKIK</sequence>
<dbReference type="InterPro" id="IPR000417">
    <property type="entry name" value="Hyethyz_kinase"/>
</dbReference>
<evidence type="ECO:0000256" key="3">
    <source>
        <dbReference type="ARBA" id="ARBA00004868"/>
    </source>
</evidence>
<proteinExistence type="inferred from homology"/>
<dbReference type="Gene3D" id="1.10.240.10">
    <property type="entry name" value="Tyrosyl-Transfer RNA Synthetase"/>
    <property type="match status" value="1"/>
</dbReference>
<dbReference type="InterPro" id="IPR036206">
    <property type="entry name" value="ThiamineP_synth_sf"/>
</dbReference>
<feature type="compositionally biased region" description="Low complexity" evidence="26">
    <location>
        <begin position="747"/>
        <end position="763"/>
    </location>
</feature>
<keyword evidence="9 25" id="KW-0820">tRNA-binding</keyword>
<evidence type="ECO:0000256" key="8">
    <source>
        <dbReference type="ARBA" id="ARBA00013161"/>
    </source>
</evidence>
<dbReference type="Gene3D" id="3.40.1190.20">
    <property type="match status" value="1"/>
</dbReference>
<dbReference type="InterPro" id="IPR022998">
    <property type="entry name" value="ThiamineP_synth_TenI"/>
</dbReference>
<dbReference type="InterPro" id="IPR002306">
    <property type="entry name" value="Trp-tRNA-ligase"/>
</dbReference>
<dbReference type="EC" id="6.1.1.2" evidence="8"/>
<comment type="cofactor">
    <cofactor evidence="2">
        <name>Mg(2+)</name>
        <dbReference type="ChEBI" id="CHEBI:18420"/>
    </cofactor>
</comment>
<dbReference type="NCBIfam" id="TIGR00693">
    <property type="entry name" value="thiE"/>
    <property type="match status" value="1"/>
</dbReference>
<dbReference type="InterPro" id="IPR013785">
    <property type="entry name" value="Aldolase_TIM"/>
</dbReference>
<comment type="pathway">
    <text evidence="3">Cofactor biosynthesis; thiamine diphosphate biosynthesis; 4-methyl-5-(2-phosphoethyl)-thiazole from 5-(2-hydroxyethyl)-4-methylthiazole: step 1/1.</text>
</comment>
<dbReference type="PANTHER" id="PTHR10055:SF1">
    <property type="entry name" value="TRYPTOPHAN--TRNA LIGASE, CYTOPLASMIC"/>
    <property type="match status" value="1"/>
</dbReference>
<dbReference type="Pfam" id="PF00579">
    <property type="entry name" value="tRNA-synt_1b"/>
    <property type="match status" value="1"/>
</dbReference>
<dbReference type="InterPro" id="IPR002305">
    <property type="entry name" value="aa-tRNA-synth_Ic"/>
</dbReference>
<comment type="catalytic activity">
    <reaction evidence="23">
        <text>2-(2-carboxy-4-methylthiazol-5-yl)ethyl phosphate + 4-amino-2-methyl-5-(diphosphooxymethyl)pyrimidine + 2 H(+) = thiamine phosphate + CO2 + diphosphate</text>
        <dbReference type="Rhea" id="RHEA:47848"/>
        <dbReference type="ChEBI" id="CHEBI:15378"/>
        <dbReference type="ChEBI" id="CHEBI:16526"/>
        <dbReference type="ChEBI" id="CHEBI:33019"/>
        <dbReference type="ChEBI" id="CHEBI:37575"/>
        <dbReference type="ChEBI" id="CHEBI:57841"/>
        <dbReference type="ChEBI" id="CHEBI:62890"/>
        <dbReference type="EC" id="2.5.1.3"/>
    </reaction>
</comment>
<evidence type="ECO:0000256" key="20">
    <source>
        <dbReference type="ARBA" id="ARBA00023146"/>
    </source>
</evidence>
<dbReference type="EMBL" id="JBFXLQ010000004">
    <property type="protein sequence ID" value="KAL2870896.1"/>
    <property type="molecule type" value="Genomic_DNA"/>
</dbReference>
<dbReference type="NCBIfam" id="NF006830">
    <property type="entry name" value="PRK09355.1"/>
    <property type="match status" value="1"/>
</dbReference>
<evidence type="ECO:0000256" key="22">
    <source>
        <dbReference type="ARBA" id="ARBA00047334"/>
    </source>
</evidence>
<dbReference type="Pfam" id="PF21972">
    <property type="entry name" value="Arc1p_N_like"/>
    <property type="match status" value="1"/>
</dbReference>
<dbReference type="Gene3D" id="3.20.20.70">
    <property type="entry name" value="Aldolase class I"/>
    <property type="match status" value="1"/>
</dbReference>
<dbReference type="SUPFAM" id="SSF52374">
    <property type="entry name" value="Nucleotidylyl transferase"/>
    <property type="match status" value="1"/>
</dbReference>
<gene>
    <name evidence="28" type="ORF">BJX67DRAFT_369833</name>
</gene>
<dbReference type="NCBIfam" id="TIGR00233">
    <property type="entry name" value="trpS"/>
    <property type="match status" value="1"/>
</dbReference>
<dbReference type="InterPro" id="IPR012340">
    <property type="entry name" value="NA-bd_OB-fold"/>
</dbReference>
<dbReference type="SUPFAM" id="SSF51391">
    <property type="entry name" value="Thiamin phosphate synthase"/>
    <property type="match status" value="1"/>
</dbReference>
<dbReference type="EC" id="2.7.1.50" evidence="6"/>
<dbReference type="Gene3D" id="2.40.50.140">
    <property type="entry name" value="Nucleic acid-binding proteins"/>
    <property type="match status" value="1"/>
</dbReference>
<dbReference type="InterPro" id="IPR002547">
    <property type="entry name" value="tRNA-bd_dom"/>
</dbReference>
<dbReference type="PANTHER" id="PTHR10055">
    <property type="entry name" value="TRYPTOPHANYL-TRNA SYNTHETASE"/>
    <property type="match status" value="1"/>
</dbReference>
<keyword evidence="13" id="KW-0547">Nucleotide-binding</keyword>
<evidence type="ECO:0000256" key="11">
    <source>
        <dbReference type="ARBA" id="ARBA00022679"/>
    </source>
</evidence>
<comment type="pathway">
    <text evidence="4">Cofactor biosynthesis; thiamine diphosphate biosynthesis; thiamine phosphate from 4-amino-2-methyl-5-diphosphomethylpyrimidine and 4-methyl-5-(2-phosphoethyl)-thiazole: step 1/1.</text>
</comment>
<accession>A0ABR4M2D7</accession>
<evidence type="ECO:0000256" key="13">
    <source>
        <dbReference type="ARBA" id="ARBA00022741"/>
    </source>
</evidence>
<evidence type="ECO:0000256" key="17">
    <source>
        <dbReference type="ARBA" id="ARBA00022884"/>
    </source>
</evidence>
<evidence type="ECO:0000256" key="6">
    <source>
        <dbReference type="ARBA" id="ARBA00012129"/>
    </source>
</evidence>
<keyword evidence="19" id="KW-0784">Thiamine biosynthesis</keyword>
<keyword evidence="12" id="KW-0479">Metal-binding</keyword>
<evidence type="ECO:0000259" key="27">
    <source>
        <dbReference type="PROSITE" id="PS50886"/>
    </source>
</evidence>
<dbReference type="NCBIfam" id="TIGR00694">
    <property type="entry name" value="thiM"/>
    <property type="match status" value="1"/>
</dbReference>
<feature type="compositionally biased region" description="Basic and acidic residues" evidence="26">
    <location>
        <begin position="765"/>
        <end position="778"/>
    </location>
</feature>
<dbReference type="PRINTS" id="PR01099">
    <property type="entry name" value="HYETHTZKNASE"/>
</dbReference>
<dbReference type="InterPro" id="IPR053836">
    <property type="entry name" value="Arc1-like_N"/>
</dbReference>
<dbReference type="EC" id="2.5.1.3" evidence="7"/>
<evidence type="ECO:0000256" key="7">
    <source>
        <dbReference type="ARBA" id="ARBA00012830"/>
    </source>
</evidence>
<protein>
    <recommendedName>
        <fullName evidence="21">Tryptophanyl-tRNA synthetase</fullName>
        <ecNumber evidence="7">2.5.1.3</ecNumber>
        <ecNumber evidence="6">2.7.1.50</ecNumber>
        <ecNumber evidence="8">6.1.1.2</ecNumber>
    </recommendedName>
</protein>
<evidence type="ECO:0000256" key="1">
    <source>
        <dbReference type="ARBA" id="ARBA00001771"/>
    </source>
</evidence>
<dbReference type="GeneID" id="98145898"/>
<dbReference type="CDD" id="cd00806">
    <property type="entry name" value="TrpRS_core"/>
    <property type="match status" value="1"/>
</dbReference>
<comment type="catalytic activity">
    <reaction evidence="24">
        <text>2-[(2R,5Z)-2-carboxy-4-methylthiazol-5(2H)-ylidene]ethyl phosphate + 4-amino-2-methyl-5-(diphosphooxymethyl)pyrimidine + 2 H(+) = thiamine phosphate + CO2 + diphosphate</text>
        <dbReference type="Rhea" id="RHEA:47844"/>
        <dbReference type="ChEBI" id="CHEBI:15378"/>
        <dbReference type="ChEBI" id="CHEBI:16526"/>
        <dbReference type="ChEBI" id="CHEBI:33019"/>
        <dbReference type="ChEBI" id="CHEBI:37575"/>
        <dbReference type="ChEBI" id="CHEBI:57841"/>
        <dbReference type="ChEBI" id="CHEBI:62899"/>
        <dbReference type="EC" id="2.5.1.3"/>
    </reaction>
</comment>
<keyword evidence="29" id="KW-1185">Reference proteome</keyword>
<evidence type="ECO:0000256" key="10">
    <source>
        <dbReference type="ARBA" id="ARBA00022598"/>
    </source>
</evidence>
<keyword evidence="18" id="KW-0648">Protein biosynthesis</keyword>
<evidence type="ECO:0000256" key="21">
    <source>
        <dbReference type="ARBA" id="ARBA00030268"/>
    </source>
</evidence>
<evidence type="ECO:0000256" key="9">
    <source>
        <dbReference type="ARBA" id="ARBA00022555"/>
    </source>
</evidence>
<dbReference type="InterPro" id="IPR001412">
    <property type="entry name" value="aa-tRNA-synth_I_CS"/>
</dbReference>
<keyword evidence="20" id="KW-0030">Aminoacyl-tRNA synthetase</keyword>
<dbReference type="Gene3D" id="1.20.1050.10">
    <property type="match status" value="1"/>
</dbReference>
<dbReference type="CDD" id="cd10304">
    <property type="entry name" value="GST_C_Arc1p_N_like"/>
    <property type="match status" value="1"/>
</dbReference>
<dbReference type="RefSeq" id="XP_070889875.1">
    <property type="nucleotide sequence ID" value="XM_071030826.1"/>
</dbReference>
<comment type="caution">
    <text evidence="28">The sequence shown here is derived from an EMBL/GenBank/DDBJ whole genome shotgun (WGS) entry which is preliminary data.</text>
</comment>
<organism evidence="28 29">
    <name type="scientific">Aspergillus lucknowensis</name>
    <dbReference type="NCBI Taxonomy" id="176173"/>
    <lineage>
        <taxon>Eukaryota</taxon>
        <taxon>Fungi</taxon>
        <taxon>Dikarya</taxon>
        <taxon>Ascomycota</taxon>
        <taxon>Pezizomycotina</taxon>
        <taxon>Eurotiomycetes</taxon>
        <taxon>Eurotiomycetidae</taxon>
        <taxon>Eurotiales</taxon>
        <taxon>Aspergillaceae</taxon>
        <taxon>Aspergillus</taxon>
        <taxon>Aspergillus subgen. Nidulantes</taxon>
    </lineage>
</organism>
<keyword evidence="10" id="KW-0436">Ligase</keyword>
<feature type="region of interest" description="Disordered" evidence="26">
    <location>
        <begin position="717"/>
        <end position="795"/>
    </location>
</feature>
<evidence type="ECO:0000256" key="24">
    <source>
        <dbReference type="ARBA" id="ARBA00047883"/>
    </source>
</evidence>
<dbReference type="HAMAP" id="MF_00228">
    <property type="entry name" value="Thz_kinase"/>
    <property type="match status" value="1"/>
</dbReference>
<evidence type="ECO:0000256" key="2">
    <source>
        <dbReference type="ARBA" id="ARBA00001946"/>
    </source>
</evidence>
<evidence type="ECO:0000256" key="18">
    <source>
        <dbReference type="ARBA" id="ARBA00022917"/>
    </source>
</evidence>
<dbReference type="Gene3D" id="3.40.50.620">
    <property type="entry name" value="HUPs"/>
    <property type="match status" value="1"/>
</dbReference>
<keyword evidence="14" id="KW-0418">Kinase</keyword>
<comment type="catalytic activity">
    <reaction evidence="22">
        <text>4-methyl-5-(2-phosphooxyethyl)-thiazole + 4-amino-2-methyl-5-(diphosphooxymethyl)pyrimidine + H(+) = thiamine phosphate + diphosphate</text>
        <dbReference type="Rhea" id="RHEA:22328"/>
        <dbReference type="ChEBI" id="CHEBI:15378"/>
        <dbReference type="ChEBI" id="CHEBI:33019"/>
        <dbReference type="ChEBI" id="CHEBI:37575"/>
        <dbReference type="ChEBI" id="CHEBI:57841"/>
        <dbReference type="ChEBI" id="CHEBI:58296"/>
        <dbReference type="EC" id="2.5.1.3"/>
    </reaction>
</comment>
<comment type="catalytic activity">
    <reaction evidence="1">
        <text>5-(2-hydroxyethyl)-4-methylthiazole + ATP = 4-methyl-5-(2-phosphooxyethyl)-thiazole + ADP + H(+)</text>
        <dbReference type="Rhea" id="RHEA:24212"/>
        <dbReference type="ChEBI" id="CHEBI:15378"/>
        <dbReference type="ChEBI" id="CHEBI:17957"/>
        <dbReference type="ChEBI" id="CHEBI:30616"/>
        <dbReference type="ChEBI" id="CHEBI:58296"/>
        <dbReference type="ChEBI" id="CHEBI:456216"/>
        <dbReference type="EC" id="2.7.1.50"/>
    </reaction>
</comment>
<reference evidence="28 29" key="1">
    <citation type="submission" date="2024-07" db="EMBL/GenBank/DDBJ databases">
        <title>Section-level genome sequencing and comparative genomics of Aspergillus sections Usti and Cavernicolus.</title>
        <authorList>
            <consortium name="Lawrence Berkeley National Laboratory"/>
            <person name="Nybo J.L."/>
            <person name="Vesth T.C."/>
            <person name="Theobald S."/>
            <person name="Frisvad J.C."/>
            <person name="Larsen T.O."/>
            <person name="Kjaerboelling I."/>
            <person name="Rothschild-Mancinelli K."/>
            <person name="Lyhne E.K."/>
            <person name="Kogle M.E."/>
            <person name="Barry K."/>
            <person name="Clum A."/>
            <person name="Na H."/>
            <person name="Ledsgaard L."/>
            <person name="Lin J."/>
            <person name="Lipzen A."/>
            <person name="Kuo A."/>
            <person name="Riley R."/>
            <person name="Mondo S."/>
            <person name="Labutti K."/>
            <person name="Haridas S."/>
            <person name="Pangalinan J."/>
            <person name="Salamov A.A."/>
            <person name="Simmons B.A."/>
            <person name="Magnuson J.K."/>
            <person name="Chen J."/>
            <person name="Drula E."/>
            <person name="Henrissat B."/>
            <person name="Wiebenga A."/>
            <person name="Lubbers R.J."/>
            <person name="Gomes A.C."/>
            <person name="Macurrencykelacurrency M.R."/>
            <person name="Stajich J."/>
            <person name="Grigoriev I.V."/>
            <person name="Mortensen U.H."/>
            <person name="De Vries R.P."/>
            <person name="Baker S.E."/>
            <person name="Andersen M.R."/>
        </authorList>
    </citation>
    <scope>NUCLEOTIDE SEQUENCE [LARGE SCALE GENOMIC DNA]</scope>
    <source>
        <strain evidence="28 29">CBS 449.75</strain>
    </source>
</reference>
<name>A0ABR4M2D7_9EURO</name>
<dbReference type="Proteomes" id="UP001610432">
    <property type="component" value="Unassembled WGS sequence"/>
</dbReference>
<comment type="similarity">
    <text evidence="5">Belongs to the class-I aminoacyl-tRNA synthetase family.</text>
</comment>
<dbReference type="InterPro" id="IPR014729">
    <property type="entry name" value="Rossmann-like_a/b/a_fold"/>
</dbReference>
<dbReference type="Pfam" id="PF02581">
    <property type="entry name" value="TMP-TENI"/>
    <property type="match status" value="1"/>
</dbReference>
<feature type="compositionally biased region" description="Pro residues" evidence="26">
    <location>
        <begin position="780"/>
        <end position="793"/>
    </location>
</feature>
<dbReference type="InterPro" id="IPR034291">
    <property type="entry name" value="TMP_synthase"/>
</dbReference>
<evidence type="ECO:0000256" key="26">
    <source>
        <dbReference type="SAM" id="MobiDB-lite"/>
    </source>
</evidence>
<dbReference type="SUPFAM" id="SSF50249">
    <property type="entry name" value="Nucleic acid-binding proteins"/>
    <property type="match status" value="1"/>
</dbReference>
<keyword evidence="11" id="KW-0808">Transferase</keyword>
<keyword evidence="16" id="KW-0460">Magnesium</keyword>
<evidence type="ECO:0000256" key="19">
    <source>
        <dbReference type="ARBA" id="ARBA00022977"/>
    </source>
</evidence>
<dbReference type="Pfam" id="PF01588">
    <property type="entry name" value="tRNA_bind"/>
    <property type="match status" value="1"/>
</dbReference>
<evidence type="ECO:0000256" key="15">
    <source>
        <dbReference type="ARBA" id="ARBA00022840"/>
    </source>
</evidence>
<dbReference type="CDD" id="cd01170">
    <property type="entry name" value="THZ_kinase"/>
    <property type="match status" value="1"/>
</dbReference>
<dbReference type="InterPro" id="IPR036282">
    <property type="entry name" value="Glutathione-S-Trfase_C_sf"/>
</dbReference>
<dbReference type="CDD" id="cd02799">
    <property type="entry name" value="tRNA_bind_EMAP-II_like"/>
    <property type="match status" value="1"/>
</dbReference>
<dbReference type="SUPFAM" id="SSF53613">
    <property type="entry name" value="Ribokinase-like"/>
    <property type="match status" value="1"/>
</dbReference>
<evidence type="ECO:0000256" key="14">
    <source>
        <dbReference type="ARBA" id="ARBA00022777"/>
    </source>
</evidence>
<dbReference type="CDD" id="cd00564">
    <property type="entry name" value="TMP_TenI"/>
    <property type="match status" value="1"/>
</dbReference>
<evidence type="ECO:0000256" key="25">
    <source>
        <dbReference type="PROSITE-ProRule" id="PRU00209"/>
    </source>
</evidence>
<keyword evidence="17 25" id="KW-0694">RNA-binding</keyword>
<dbReference type="PROSITE" id="PS50886">
    <property type="entry name" value="TRBD"/>
    <property type="match status" value="1"/>
</dbReference>
<evidence type="ECO:0000256" key="23">
    <source>
        <dbReference type="ARBA" id="ARBA00047851"/>
    </source>
</evidence>
<dbReference type="SUPFAM" id="SSF47616">
    <property type="entry name" value="GST C-terminal domain-like"/>
    <property type="match status" value="1"/>
</dbReference>
<evidence type="ECO:0000256" key="16">
    <source>
        <dbReference type="ARBA" id="ARBA00022842"/>
    </source>
</evidence>
<evidence type="ECO:0000256" key="12">
    <source>
        <dbReference type="ARBA" id="ARBA00022723"/>
    </source>
</evidence>
<evidence type="ECO:0000256" key="5">
    <source>
        <dbReference type="ARBA" id="ARBA00005594"/>
    </source>
</evidence>
<evidence type="ECO:0000313" key="28">
    <source>
        <dbReference type="EMBL" id="KAL2870896.1"/>
    </source>
</evidence>
<evidence type="ECO:0000256" key="4">
    <source>
        <dbReference type="ARBA" id="ARBA00005165"/>
    </source>
</evidence>
<feature type="domain" description="TRNA-binding" evidence="27">
    <location>
        <begin position="792"/>
        <end position="916"/>
    </location>
</feature>